<accession>A0A7M5X0X9</accession>
<reference evidence="2" key="1">
    <citation type="submission" date="2021-01" db="UniProtKB">
        <authorList>
            <consortium name="EnsemblMetazoa"/>
        </authorList>
    </citation>
    <scope>IDENTIFICATION</scope>
</reference>
<dbReference type="Proteomes" id="UP000594262">
    <property type="component" value="Unplaced"/>
</dbReference>
<keyword evidence="3" id="KW-1185">Reference proteome</keyword>
<feature type="region of interest" description="Disordered" evidence="1">
    <location>
        <begin position="86"/>
        <end position="128"/>
    </location>
</feature>
<evidence type="ECO:0000256" key="1">
    <source>
        <dbReference type="SAM" id="MobiDB-lite"/>
    </source>
</evidence>
<protein>
    <submittedName>
        <fullName evidence="2">Uncharacterized protein</fullName>
    </submittedName>
</protein>
<organism evidence="2 3">
    <name type="scientific">Clytia hemisphaerica</name>
    <dbReference type="NCBI Taxonomy" id="252671"/>
    <lineage>
        <taxon>Eukaryota</taxon>
        <taxon>Metazoa</taxon>
        <taxon>Cnidaria</taxon>
        <taxon>Hydrozoa</taxon>
        <taxon>Hydroidolina</taxon>
        <taxon>Leptothecata</taxon>
        <taxon>Obeliida</taxon>
        <taxon>Clytiidae</taxon>
        <taxon>Clytia</taxon>
    </lineage>
</organism>
<evidence type="ECO:0000313" key="3">
    <source>
        <dbReference type="Proteomes" id="UP000594262"/>
    </source>
</evidence>
<dbReference type="EnsemblMetazoa" id="CLYHEMT015791.1">
    <property type="protein sequence ID" value="CLYHEMP015791.1"/>
    <property type="gene ID" value="CLYHEMG015791"/>
</dbReference>
<name>A0A7M5X0X9_9CNID</name>
<feature type="compositionally biased region" description="Acidic residues" evidence="1">
    <location>
        <begin position="119"/>
        <end position="128"/>
    </location>
</feature>
<evidence type="ECO:0000313" key="2">
    <source>
        <dbReference type="EnsemblMetazoa" id="CLYHEMP015791.1"/>
    </source>
</evidence>
<proteinExistence type="predicted"/>
<dbReference type="AlphaFoldDB" id="A0A7M5X0X9"/>
<sequence>PPITNLQHDENSFLKAHYNEVPTSFAKNHEHDESSGLNPVYTEVHSPLVTNADNDGIKDIGTHHCEKYSPLADTTPVAETFKDLLKESRGKRTNRKHTIRAKDGVKLYDGSSADSSSESSDEDQEPQPDEDFLSFIIEDDTILDFIKGNKLLKSQSERYQVFRTLPSFKVFKKLAEHEAHIIGLGDLILTYSSRIVHRKLVIPIKSDPDDLTSLTGMERLPIPFMRSSYFDTVESLIVPELYTYFVMKKHSLSYKDATEFMYGKYQSTVFHVLRLENEELYSPKPNQKINDSITVQSTDGDLFSQNTDGIVIKTDSKMKTIKLPNFRSREDFLGKMVPQFDFTKLKVKGDVGFIEMKSECRSKYIFYIVDCKADENVLREASSKLFRLADNLRCRSLTISAIEFNGITKKKVAETYLQSLKQETFSNLKLVRFNGERTKLGTVYRNFKKLVK</sequence>